<comment type="caution">
    <text evidence="2">The sequence shown here is derived from an EMBL/GenBank/DDBJ whole genome shotgun (WGS) entry which is preliminary data.</text>
</comment>
<protein>
    <submittedName>
        <fullName evidence="2">Uncharacterized protein</fullName>
    </submittedName>
</protein>
<feature type="region of interest" description="Disordered" evidence="1">
    <location>
        <begin position="127"/>
        <end position="147"/>
    </location>
</feature>
<evidence type="ECO:0000313" key="2">
    <source>
        <dbReference type="EMBL" id="KAK4548156.1"/>
    </source>
</evidence>
<accession>A0AAV9JRY1</accession>
<dbReference type="AlphaFoldDB" id="A0AAV9JRY1"/>
<feature type="compositionally biased region" description="Pro residues" evidence="1">
    <location>
        <begin position="132"/>
        <end position="143"/>
    </location>
</feature>
<dbReference type="Proteomes" id="UP001324427">
    <property type="component" value="Unassembled WGS sequence"/>
</dbReference>
<name>A0AAV9JRY1_9PEZI</name>
<evidence type="ECO:0000256" key="1">
    <source>
        <dbReference type="SAM" id="MobiDB-lite"/>
    </source>
</evidence>
<keyword evidence="3" id="KW-1185">Reference proteome</keyword>
<gene>
    <name evidence="2" type="ORF">LTR36_010025</name>
</gene>
<proteinExistence type="predicted"/>
<sequence length="268" mass="29572">MVISAPSVQHDHALCTQFEEACNWDADLVYRTLVTNGLPWDQASRFKVHLAMPICFPIEHPLALTIICRLFQTITLPASTPPQQQERRTPEVADTRGQADIATVRPCDLAPTMFPKLVDVDMTDAPVAKPDAGPPGRPKPIRIPPRSGTYVSMQPATYTRAKKRVLDLLGEATTLEQVSAPGAPSLTQLQAIALDDAVFDKLGKALRLEDTAAIYKQRFGLLNQWIGSRSPHGADRTGWWKELLAADDWKNNIPQPEVQEALPPELGM</sequence>
<organism evidence="2 3">
    <name type="scientific">Oleoguttula mirabilis</name>
    <dbReference type="NCBI Taxonomy" id="1507867"/>
    <lineage>
        <taxon>Eukaryota</taxon>
        <taxon>Fungi</taxon>
        <taxon>Dikarya</taxon>
        <taxon>Ascomycota</taxon>
        <taxon>Pezizomycotina</taxon>
        <taxon>Dothideomycetes</taxon>
        <taxon>Dothideomycetidae</taxon>
        <taxon>Mycosphaerellales</taxon>
        <taxon>Teratosphaeriaceae</taxon>
        <taxon>Oleoguttula</taxon>
    </lineage>
</organism>
<dbReference type="EMBL" id="JAVFHQ010000008">
    <property type="protein sequence ID" value="KAK4548156.1"/>
    <property type="molecule type" value="Genomic_DNA"/>
</dbReference>
<reference evidence="2 3" key="1">
    <citation type="submission" date="2021-11" db="EMBL/GenBank/DDBJ databases">
        <title>Black yeast isolated from Biological Soil Crust.</title>
        <authorList>
            <person name="Kurbessoian T."/>
        </authorList>
    </citation>
    <scope>NUCLEOTIDE SEQUENCE [LARGE SCALE GENOMIC DNA]</scope>
    <source>
        <strain evidence="2 3">CCFEE 5522</strain>
    </source>
</reference>
<evidence type="ECO:0000313" key="3">
    <source>
        <dbReference type="Proteomes" id="UP001324427"/>
    </source>
</evidence>